<dbReference type="GO" id="GO:0000981">
    <property type="term" value="F:DNA-binding transcription factor activity, RNA polymerase II-specific"/>
    <property type="evidence" value="ECO:0007669"/>
    <property type="project" value="TreeGrafter"/>
</dbReference>
<dbReference type="EMBL" id="JAPZBQ010000001">
    <property type="protein sequence ID" value="KAJ5353139.1"/>
    <property type="molecule type" value="Genomic_DNA"/>
</dbReference>
<dbReference type="GO" id="GO:0000978">
    <property type="term" value="F:RNA polymerase II cis-regulatory region sequence-specific DNA binding"/>
    <property type="evidence" value="ECO:0007669"/>
    <property type="project" value="TreeGrafter"/>
</dbReference>
<accession>A0A9W9UQT2</accession>
<organism evidence="7 8">
    <name type="scientific">Penicillium brevicompactum</name>
    <dbReference type="NCBI Taxonomy" id="5074"/>
    <lineage>
        <taxon>Eukaryota</taxon>
        <taxon>Fungi</taxon>
        <taxon>Dikarya</taxon>
        <taxon>Ascomycota</taxon>
        <taxon>Pezizomycotina</taxon>
        <taxon>Eurotiomycetes</taxon>
        <taxon>Eurotiomycetidae</taxon>
        <taxon>Eurotiales</taxon>
        <taxon>Aspergillaceae</taxon>
        <taxon>Penicillium</taxon>
    </lineage>
</organism>
<dbReference type="GO" id="GO:0005634">
    <property type="term" value="C:nucleus"/>
    <property type="evidence" value="ECO:0007669"/>
    <property type="project" value="TreeGrafter"/>
</dbReference>
<dbReference type="InterPro" id="IPR007219">
    <property type="entry name" value="XnlR_reg_dom"/>
</dbReference>
<dbReference type="PANTHER" id="PTHR47424:SF3">
    <property type="entry name" value="REGULATORY PROTEIN GAL4"/>
    <property type="match status" value="1"/>
</dbReference>
<evidence type="ECO:0000313" key="8">
    <source>
        <dbReference type="Proteomes" id="UP001147695"/>
    </source>
</evidence>
<comment type="caution">
    <text evidence="7">The sequence shown here is derived from an EMBL/GenBank/DDBJ whole genome shotgun (WGS) entry which is preliminary data.</text>
</comment>
<dbReference type="GO" id="GO:0000435">
    <property type="term" value="P:positive regulation of transcription from RNA polymerase II promoter by galactose"/>
    <property type="evidence" value="ECO:0007669"/>
    <property type="project" value="TreeGrafter"/>
</dbReference>
<evidence type="ECO:0000256" key="5">
    <source>
        <dbReference type="SAM" id="MobiDB-lite"/>
    </source>
</evidence>
<feature type="compositionally biased region" description="Polar residues" evidence="5">
    <location>
        <begin position="517"/>
        <end position="528"/>
    </location>
</feature>
<name>A0A9W9UQT2_PENBR</name>
<reference evidence="7" key="1">
    <citation type="submission" date="2022-12" db="EMBL/GenBank/DDBJ databases">
        <authorList>
            <person name="Petersen C."/>
        </authorList>
    </citation>
    <scope>NUCLEOTIDE SEQUENCE</scope>
    <source>
        <strain evidence="7">IBT 35673</strain>
    </source>
</reference>
<evidence type="ECO:0000256" key="2">
    <source>
        <dbReference type="ARBA" id="ARBA00023125"/>
    </source>
</evidence>
<dbReference type="GO" id="GO:0006351">
    <property type="term" value="P:DNA-templated transcription"/>
    <property type="evidence" value="ECO:0007669"/>
    <property type="project" value="InterPro"/>
</dbReference>
<feature type="region of interest" description="Disordered" evidence="5">
    <location>
        <begin position="500"/>
        <end position="574"/>
    </location>
</feature>
<proteinExistence type="predicted"/>
<feature type="compositionally biased region" description="Polar residues" evidence="5">
    <location>
        <begin position="22"/>
        <end position="31"/>
    </location>
</feature>
<dbReference type="AlphaFoldDB" id="A0A9W9UQT2"/>
<evidence type="ECO:0000256" key="3">
    <source>
        <dbReference type="ARBA" id="ARBA00023163"/>
    </source>
</evidence>
<evidence type="ECO:0000259" key="6">
    <source>
        <dbReference type="SMART" id="SM00906"/>
    </source>
</evidence>
<dbReference type="Pfam" id="PF04082">
    <property type="entry name" value="Fungal_trans"/>
    <property type="match status" value="1"/>
</dbReference>
<keyword evidence="1" id="KW-0805">Transcription regulation</keyword>
<dbReference type="Proteomes" id="UP001147695">
    <property type="component" value="Unassembled WGS sequence"/>
</dbReference>
<feature type="compositionally biased region" description="Polar residues" evidence="5">
    <location>
        <begin position="541"/>
        <end position="552"/>
    </location>
</feature>
<sequence length="665" mass="74860">MTVVEGRLKQMGVRYPRMRSGSPDQSFASHLTPSPPESPTESPNHQAKSKLLFQILTSHKIVPDRVQWDRVMKTFCDEVLVLVPFLHLPSVWEAYENLWDGFLLPESSHQLDLEEWRLTSSYVLLCLANGTCVESSRVNDQEMQYSAGWSLYRAARDIFGDLLDVFGECTNQILLLQNIVLMVVYLFRLDAHGPAEKLLALAISHSHHIGLQRRQVVERMSRFEGEMARRLWWCTYLMDRRLAIETGRPFLIQDLNVDIGLPQVMSDDLLSNHRGSSRSVHADDETGKSPTAVPYLIAMVSYSRVIGKVWEALYGASTSDSTPSPLLKEYLELLITQSQTDLQPEFSYDPQSPRKYKADGLEWWQIKQQLMMRIRWSSLYLLIRKPMLHRKGTSSLTAPEAVENEVVCMRLAQSTIEDFSNVPEDHPKYTFPFLHYLTSAIITALGLIIKQSRFKTPYGGLTLEAARSLKKHCRKTWVSGKMARAVWKLNQMAEAILHTRPRQHEDVNLHQPAPPQVITSSQPNNPLSSKGPPPGMMHAAPSQNLPQTSPQADPTPLGPCRETQKDPAIPPNHLPSLVNDGLHFGFQSEVSPDTNTMDMASCLANDTSPGAWSIPPAPFHVPGADVLGTDHNAWLPGEMIDGGMEWLQSLCANDLDPDVSLPWAW</sequence>
<protein>
    <recommendedName>
        <fullName evidence="6">Xylanolytic transcriptional activator regulatory domain-containing protein</fullName>
    </recommendedName>
</protein>
<feature type="region of interest" description="Disordered" evidence="5">
    <location>
        <begin position="14"/>
        <end position="44"/>
    </location>
</feature>
<keyword evidence="2" id="KW-0238">DNA-binding</keyword>
<reference evidence="7" key="2">
    <citation type="journal article" date="2023" name="IMA Fungus">
        <title>Comparative genomic study of the Penicillium genus elucidates a diverse pangenome and 15 lateral gene transfer events.</title>
        <authorList>
            <person name="Petersen C."/>
            <person name="Sorensen T."/>
            <person name="Nielsen M.R."/>
            <person name="Sondergaard T.E."/>
            <person name="Sorensen J.L."/>
            <person name="Fitzpatrick D.A."/>
            <person name="Frisvad J.C."/>
            <person name="Nielsen K.L."/>
        </authorList>
    </citation>
    <scope>NUCLEOTIDE SEQUENCE</scope>
    <source>
        <strain evidence="7">IBT 35673</strain>
    </source>
</reference>
<dbReference type="GO" id="GO:0008270">
    <property type="term" value="F:zinc ion binding"/>
    <property type="evidence" value="ECO:0007669"/>
    <property type="project" value="InterPro"/>
</dbReference>
<gene>
    <name evidence="7" type="ORF">N7452_002113</name>
</gene>
<dbReference type="SMART" id="SM00906">
    <property type="entry name" value="Fungal_trans"/>
    <property type="match status" value="1"/>
</dbReference>
<evidence type="ECO:0000313" key="7">
    <source>
        <dbReference type="EMBL" id="KAJ5353139.1"/>
    </source>
</evidence>
<feature type="domain" description="Xylanolytic transcriptional activator regulatory" evidence="6">
    <location>
        <begin position="195"/>
        <end position="268"/>
    </location>
</feature>
<keyword evidence="3" id="KW-0804">Transcription</keyword>
<evidence type="ECO:0000256" key="1">
    <source>
        <dbReference type="ARBA" id="ARBA00023015"/>
    </source>
</evidence>
<dbReference type="CDD" id="cd12148">
    <property type="entry name" value="fungal_TF_MHR"/>
    <property type="match status" value="1"/>
</dbReference>
<dbReference type="InterPro" id="IPR051127">
    <property type="entry name" value="Fungal_SecMet_Regulators"/>
</dbReference>
<evidence type="ECO:0000256" key="4">
    <source>
        <dbReference type="ARBA" id="ARBA00023242"/>
    </source>
</evidence>
<keyword evidence="4" id="KW-0539">Nucleus</keyword>
<dbReference type="PANTHER" id="PTHR47424">
    <property type="entry name" value="REGULATORY PROTEIN GAL4"/>
    <property type="match status" value="1"/>
</dbReference>